<evidence type="ECO:0000313" key="2">
    <source>
        <dbReference type="Proteomes" id="UP000233100"/>
    </source>
</evidence>
<dbReference type="Ensembl" id="ENSMFAT00000081741.1">
    <property type="protein sequence ID" value="ENSMFAP00000049500.1"/>
    <property type="gene ID" value="ENSMFAG00000036110.2"/>
</dbReference>
<sequence length="144" mass="16398">MCLLSLDASDKKEQKFFSKNVKEMRSVMIGLIVDMFASTLAWTTHSVGARHDAVAWRRLCDVLFCLFVCLCETESCSVIQAGVQWHDLGSLQPLPPGFKQFFCLSLLSSWDYRHVPPCQANFCIFSRDGFLPCWPGWSRTPNLK</sequence>
<accession>A0A2K5TT33</accession>
<dbReference type="Proteomes" id="UP000233100">
    <property type="component" value="Chromosome 3"/>
</dbReference>
<reference evidence="1 2" key="1">
    <citation type="submission" date="2013-03" db="EMBL/GenBank/DDBJ databases">
        <authorList>
            <person name="Warren W."/>
            <person name="Wilson R.K."/>
        </authorList>
    </citation>
    <scope>NUCLEOTIDE SEQUENCE</scope>
</reference>
<dbReference type="AlphaFoldDB" id="A0A2K5TT33"/>
<dbReference type="PANTHER" id="PTHR46254:SF12">
    <property type="entry name" value="RNA BINDING MOTIF SINGLE STRANDED INTERACTING PROTEIN 2"/>
    <property type="match status" value="1"/>
</dbReference>
<organism evidence="1 2">
    <name type="scientific">Macaca fascicularis</name>
    <name type="common">Crab-eating macaque</name>
    <name type="synonym">Cynomolgus monkey</name>
    <dbReference type="NCBI Taxonomy" id="9541"/>
    <lineage>
        <taxon>Eukaryota</taxon>
        <taxon>Metazoa</taxon>
        <taxon>Chordata</taxon>
        <taxon>Craniata</taxon>
        <taxon>Vertebrata</taxon>
        <taxon>Euteleostomi</taxon>
        <taxon>Mammalia</taxon>
        <taxon>Eutheria</taxon>
        <taxon>Euarchontoglires</taxon>
        <taxon>Primates</taxon>
        <taxon>Haplorrhini</taxon>
        <taxon>Catarrhini</taxon>
        <taxon>Cercopithecidae</taxon>
        <taxon>Cercopithecinae</taxon>
        <taxon>Macaca</taxon>
    </lineage>
</organism>
<keyword evidence="2" id="KW-1185">Reference proteome</keyword>
<name>A0A2K5TT33_MACFA</name>
<dbReference type="PANTHER" id="PTHR46254">
    <property type="entry name" value="PROTEIN GVQW1-RELATED"/>
    <property type="match status" value="1"/>
</dbReference>
<proteinExistence type="predicted"/>
<dbReference type="Ensembl" id="ENSMFAT00000026872.2">
    <property type="protein sequence ID" value="ENSMFAP00000003212.2"/>
    <property type="gene ID" value="ENSMFAG00000036110.2"/>
</dbReference>
<reference evidence="1" key="2">
    <citation type="submission" date="2025-05" db="UniProtKB">
        <authorList>
            <consortium name="Ensembl"/>
        </authorList>
    </citation>
    <scope>IDENTIFICATION</scope>
</reference>
<dbReference type="Ensembl" id="ENSMFAT00000098241.1">
    <property type="protein sequence ID" value="ENSMFAP00000058892.1"/>
    <property type="gene ID" value="ENSMFAG00000036110.2"/>
</dbReference>
<protein>
    <submittedName>
        <fullName evidence="1">Uncharacterized protein</fullName>
    </submittedName>
</protein>
<evidence type="ECO:0000313" key="1">
    <source>
        <dbReference type="Ensembl" id="ENSMFAP00000003212.2"/>
    </source>
</evidence>
<dbReference type="VEuPathDB" id="HostDB:ENSMFAG00000036110"/>
<dbReference type="GeneTree" id="ENSGT00940000161627"/>
<dbReference type="Bgee" id="ENSMFAG00000036110">
    <property type="expression patterns" value="Expressed in skeletal muscle tissue and 13 other cell types or tissues"/>
</dbReference>